<comment type="caution">
    <text evidence="2">The sequence shown here is derived from an EMBL/GenBank/DDBJ whole genome shotgun (WGS) entry which is preliminary data.</text>
</comment>
<dbReference type="CDD" id="cd04301">
    <property type="entry name" value="NAT_SF"/>
    <property type="match status" value="1"/>
</dbReference>
<name>A0ABU1Z344_9MICC</name>
<sequence length="211" mass="22672">MSTHLRALDLPDGLLAFVGNLRSMDAPTWAGISTLRQNVFIVEQGCNYADQDLNDLEDTTEHLWVEDGAGVVFATLRIMNEQPKGTGLGLPLLGNAQAGNAQAGNAQTKDAQSINIFNPGGNAGANGTGSAPQTNQQTKRIGRVAVHSKRRGQGIGHTLMKTAVARCGKRRIVLNAQSHLADWYTQFGFEVDGEEFLEVGIPHVPMVREAL</sequence>
<evidence type="ECO:0000313" key="2">
    <source>
        <dbReference type="EMBL" id="MDR7294421.1"/>
    </source>
</evidence>
<organism evidence="2 3">
    <name type="scientific">Pseudoglutamicibacter albus</name>
    <dbReference type="NCBI Taxonomy" id="98671"/>
    <lineage>
        <taxon>Bacteria</taxon>
        <taxon>Bacillati</taxon>
        <taxon>Actinomycetota</taxon>
        <taxon>Actinomycetes</taxon>
        <taxon>Micrococcales</taxon>
        <taxon>Micrococcaceae</taxon>
        <taxon>Pseudoglutamicibacter</taxon>
    </lineage>
</organism>
<gene>
    <name evidence="2" type="ORF">J2S67_001689</name>
</gene>
<protein>
    <submittedName>
        <fullName evidence="2">ElaA protein</fullName>
    </submittedName>
</protein>
<evidence type="ECO:0000313" key="3">
    <source>
        <dbReference type="Proteomes" id="UP001180715"/>
    </source>
</evidence>
<reference evidence="2" key="1">
    <citation type="submission" date="2023-07" db="EMBL/GenBank/DDBJ databases">
        <title>Sequencing the genomes of 1000 actinobacteria strains.</title>
        <authorList>
            <person name="Klenk H.-P."/>
        </authorList>
    </citation>
    <scope>NUCLEOTIDE SEQUENCE</scope>
    <source>
        <strain evidence="2">DSM 13068</strain>
    </source>
</reference>
<dbReference type="InterPro" id="IPR016181">
    <property type="entry name" value="Acyl_CoA_acyltransferase"/>
</dbReference>
<dbReference type="SUPFAM" id="SSF55729">
    <property type="entry name" value="Acyl-CoA N-acyltransferases (Nat)"/>
    <property type="match status" value="1"/>
</dbReference>
<evidence type="ECO:0000259" key="1">
    <source>
        <dbReference type="PROSITE" id="PS51186"/>
    </source>
</evidence>
<dbReference type="Pfam" id="PF13673">
    <property type="entry name" value="Acetyltransf_10"/>
    <property type="match status" value="1"/>
</dbReference>
<accession>A0ABU1Z344</accession>
<dbReference type="InterPro" id="IPR000182">
    <property type="entry name" value="GNAT_dom"/>
</dbReference>
<proteinExistence type="predicted"/>
<feature type="domain" description="N-acetyltransferase" evidence="1">
    <location>
        <begin position="135"/>
        <end position="211"/>
    </location>
</feature>
<dbReference type="RefSeq" id="WP_310248171.1">
    <property type="nucleotide sequence ID" value="NZ_JAVDXX010000001.1"/>
</dbReference>
<dbReference type="Proteomes" id="UP001180715">
    <property type="component" value="Unassembled WGS sequence"/>
</dbReference>
<dbReference type="EMBL" id="JAVDXX010000001">
    <property type="protein sequence ID" value="MDR7294421.1"/>
    <property type="molecule type" value="Genomic_DNA"/>
</dbReference>
<dbReference type="PROSITE" id="PS51186">
    <property type="entry name" value="GNAT"/>
    <property type="match status" value="1"/>
</dbReference>
<keyword evidence="3" id="KW-1185">Reference proteome</keyword>
<dbReference type="Gene3D" id="3.40.630.30">
    <property type="match status" value="1"/>
</dbReference>